<feature type="non-terminal residue" evidence="8">
    <location>
        <position position="106"/>
    </location>
</feature>
<dbReference type="Pfam" id="PF17917">
    <property type="entry name" value="RT_RNaseH"/>
    <property type="match status" value="1"/>
</dbReference>
<gene>
    <name evidence="8" type="primary">Pol_41</name>
    <name evidence="8" type="ORF">GTO92_0003171</name>
</gene>
<keyword evidence="5" id="KW-0378">Hydrolase</keyword>
<dbReference type="InterPro" id="IPR043502">
    <property type="entry name" value="DNA/RNA_pol_sf"/>
</dbReference>
<keyword evidence="1" id="KW-0808">Transferase</keyword>
<dbReference type="Proteomes" id="UP001166052">
    <property type="component" value="Unassembled WGS sequence"/>
</dbReference>
<evidence type="ECO:0000256" key="5">
    <source>
        <dbReference type="ARBA" id="ARBA00022801"/>
    </source>
</evidence>
<protein>
    <submittedName>
        <fullName evidence="8">POL3 protein</fullName>
    </submittedName>
</protein>
<dbReference type="SUPFAM" id="SSF56672">
    <property type="entry name" value="DNA/RNA polymerases"/>
    <property type="match status" value="1"/>
</dbReference>
<evidence type="ECO:0000259" key="7">
    <source>
        <dbReference type="Pfam" id="PF17917"/>
    </source>
</evidence>
<evidence type="ECO:0000256" key="4">
    <source>
        <dbReference type="ARBA" id="ARBA00022759"/>
    </source>
</evidence>
<evidence type="ECO:0000256" key="3">
    <source>
        <dbReference type="ARBA" id="ARBA00022722"/>
    </source>
</evidence>
<dbReference type="InterPro" id="IPR041373">
    <property type="entry name" value="RT_RNaseH"/>
</dbReference>
<dbReference type="PANTHER" id="PTHR34072:SF52">
    <property type="entry name" value="RIBONUCLEASE H"/>
    <property type="match status" value="1"/>
</dbReference>
<accession>A0ABS2YY31</accession>
<dbReference type="Gene3D" id="3.10.20.370">
    <property type="match status" value="1"/>
</dbReference>
<keyword evidence="4" id="KW-0255">Endonuclease</keyword>
<reference evidence="8" key="1">
    <citation type="journal article" date="2021" name="Cell">
        <title>Tracing the genetic footprints of vertebrate landing in non-teleost ray-finned fishes.</title>
        <authorList>
            <person name="Bi X."/>
            <person name="Wang K."/>
            <person name="Yang L."/>
            <person name="Pan H."/>
            <person name="Jiang H."/>
            <person name="Wei Q."/>
            <person name="Fang M."/>
            <person name="Yu H."/>
            <person name="Zhu C."/>
            <person name="Cai Y."/>
            <person name="He Y."/>
            <person name="Gan X."/>
            <person name="Zeng H."/>
            <person name="Yu D."/>
            <person name="Zhu Y."/>
            <person name="Jiang H."/>
            <person name="Qiu Q."/>
            <person name="Yang H."/>
            <person name="Zhang Y.E."/>
            <person name="Wang W."/>
            <person name="Zhu M."/>
            <person name="He S."/>
            <person name="Zhang G."/>
        </authorList>
    </citation>
    <scope>NUCLEOTIDE SEQUENCE</scope>
    <source>
        <strain evidence="8">Bchr_001</strain>
    </source>
</reference>
<sequence length="106" mass="11731">MTEGQDLNTVLNTLAMELQALKVEHATTRAELADGRRRLSAAELTDASDTGLGAVMSQSIDGVEHPVMYLSRKLLDRETRYAAVEREALAIKWAVKYLRKDEATSP</sequence>
<dbReference type="EMBL" id="JAAWVN010013628">
    <property type="protein sequence ID" value="MBN3291702.1"/>
    <property type="molecule type" value="Genomic_DNA"/>
</dbReference>
<feature type="non-terminal residue" evidence="8">
    <location>
        <position position="1"/>
    </location>
</feature>
<evidence type="ECO:0000313" key="9">
    <source>
        <dbReference type="Proteomes" id="UP001166052"/>
    </source>
</evidence>
<evidence type="ECO:0000313" key="8">
    <source>
        <dbReference type="EMBL" id="MBN3291702.1"/>
    </source>
</evidence>
<keyword evidence="3" id="KW-0540">Nuclease</keyword>
<evidence type="ECO:0000256" key="6">
    <source>
        <dbReference type="ARBA" id="ARBA00022918"/>
    </source>
</evidence>
<organism evidence="8 9">
    <name type="scientific">Polypterus senegalus</name>
    <name type="common">Senegal bichir</name>
    <dbReference type="NCBI Taxonomy" id="55291"/>
    <lineage>
        <taxon>Eukaryota</taxon>
        <taxon>Metazoa</taxon>
        <taxon>Chordata</taxon>
        <taxon>Craniata</taxon>
        <taxon>Vertebrata</taxon>
        <taxon>Euteleostomi</taxon>
        <taxon>Actinopterygii</taxon>
        <taxon>Polypteriformes</taxon>
        <taxon>Polypteridae</taxon>
        <taxon>Polypterus</taxon>
    </lineage>
</organism>
<proteinExistence type="predicted"/>
<keyword evidence="2" id="KW-0548">Nucleotidyltransferase</keyword>
<keyword evidence="9" id="KW-1185">Reference proteome</keyword>
<dbReference type="PANTHER" id="PTHR34072">
    <property type="entry name" value="ENZYMATIC POLYPROTEIN-RELATED"/>
    <property type="match status" value="1"/>
</dbReference>
<name>A0ABS2YY31_POLSE</name>
<feature type="domain" description="Reverse transcriptase RNase H-like" evidence="7">
    <location>
        <begin position="45"/>
        <end position="100"/>
    </location>
</feature>
<evidence type="ECO:0000256" key="1">
    <source>
        <dbReference type="ARBA" id="ARBA00022679"/>
    </source>
</evidence>
<comment type="caution">
    <text evidence="8">The sequence shown here is derived from an EMBL/GenBank/DDBJ whole genome shotgun (WGS) entry which is preliminary data.</text>
</comment>
<evidence type="ECO:0000256" key="2">
    <source>
        <dbReference type="ARBA" id="ARBA00022695"/>
    </source>
</evidence>
<keyword evidence="6" id="KW-0695">RNA-directed DNA polymerase</keyword>